<proteinExistence type="inferred from homology"/>
<evidence type="ECO:0000313" key="6">
    <source>
        <dbReference type="Proteomes" id="UP000630097"/>
    </source>
</evidence>
<dbReference type="PRINTS" id="PR00080">
    <property type="entry name" value="SDRFAMILY"/>
</dbReference>
<dbReference type="PANTHER" id="PTHR24320">
    <property type="entry name" value="RETINOL DEHYDROGENASE"/>
    <property type="match status" value="1"/>
</dbReference>
<dbReference type="Gene3D" id="3.40.50.720">
    <property type="entry name" value="NAD(P)-binding Rossmann-like Domain"/>
    <property type="match status" value="1"/>
</dbReference>
<accession>A0A8J3LTL7</accession>
<gene>
    <name evidence="5" type="ORF">Pka01_20200</name>
</gene>
<dbReference type="GO" id="GO:0016491">
    <property type="term" value="F:oxidoreductase activity"/>
    <property type="evidence" value="ECO:0007669"/>
    <property type="project" value="UniProtKB-KW"/>
</dbReference>
<dbReference type="PROSITE" id="PS00061">
    <property type="entry name" value="ADH_SHORT"/>
    <property type="match status" value="1"/>
</dbReference>
<sequence>MPRITTPFDAKSTAAEVIAGVDLSGRRAVVTGGTSGIGLETARALAAAGAQVTLPTRDIAAGERASADIRSTTGRDDVRVVTLDLLERSTIDAFVAGWSGPLDILVNNAGVMALPERTTTPEGWETQFATNHLGHAALTLGLHEALAAARGARVVVVSSAAHLMSPVVFDDIHFTSRTYEAWSAYGQSKTAAILFTVAMAAKWAAHGITANALHPGGIMTNLQRHLDDAQLRYVGAMDEQGRRLDLPPGWKTPQQGAATSVLLAASPHVQGVTGRYFEDCNEADVVTGPGDGLRGVAPYALDTADAGRLWDETARLLQR</sequence>
<comment type="similarity">
    <text evidence="1 4">Belongs to the short-chain dehydrogenases/reductases (SDR) family.</text>
</comment>
<dbReference type="InterPro" id="IPR020904">
    <property type="entry name" value="Sc_DH/Rdtase_CS"/>
</dbReference>
<dbReference type="AlphaFoldDB" id="A0A8J3LTL7"/>
<evidence type="ECO:0000256" key="4">
    <source>
        <dbReference type="RuleBase" id="RU000363"/>
    </source>
</evidence>
<name>A0A8J3LTL7_9ACTN</name>
<dbReference type="InterPro" id="IPR002347">
    <property type="entry name" value="SDR_fam"/>
</dbReference>
<dbReference type="Proteomes" id="UP000630097">
    <property type="component" value="Unassembled WGS sequence"/>
</dbReference>
<dbReference type="InterPro" id="IPR036291">
    <property type="entry name" value="NAD(P)-bd_dom_sf"/>
</dbReference>
<dbReference type="PRINTS" id="PR00081">
    <property type="entry name" value="GDHRDH"/>
</dbReference>
<dbReference type="PANTHER" id="PTHR24320:SF148">
    <property type="entry name" value="NAD(P)-BINDING ROSSMANN-FOLD SUPERFAMILY PROTEIN"/>
    <property type="match status" value="1"/>
</dbReference>
<evidence type="ECO:0000256" key="1">
    <source>
        <dbReference type="ARBA" id="ARBA00006484"/>
    </source>
</evidence>
<protein>
    <recommendedName>
        <fullName evidence="3">Probable oxidoreductase</fullName>
    </recommendedName>
</protein>
<dbReference type="FunFam" id="3.40.50.720:FF:000594">
    <property type="entry name" value="Short-chain oxidoreductase"/>
    <property type="match status" value="1"/>
</dbReference>
<reference evidence="5 6" key="1">
    <citation type="submission" date="2021-01" db="EMBL/GenBank/DDBJ databases">
        <title>Whole genome shotgun sequence of Planotetraspora kaengkrachanensis NBRC 104272.</title>
        <authorList>
            <person name="Komaki H."/>
            <person name="Tamura T."/>
        </authorList>
    </citation>
    <scope>NUCLEOTIDE SEQUENCE [LARGE SCALE GENOMIC DNA]</scope>
    <source>
        <strain evidence="5 6">NBRC 104272</strain>
    </source>
</reference>
<dbReference type="RefSeq" id="WP_203882371.1">
    <property type="nucleotide sequence ID" value="NZ_BAABHH010000009.1"/>
</dbReference>
<dbReference type="EMBL" id="BONV01000006">
    <property type="protein sequence ID" value="GIG78893.1"/>
    <property type="molecule type" value="Genomic_DNA"/>
</dbReference>
<comment type="caution">
    <text evidence="5">The sequence shown here is derived from an EMBL/GenBank/DDBJ whole genome shotgun (WGS) entry which is preliminary data.</text>
</comment>
<dbReference type="SUPFAM" id="SSF51735">
    <property type="entry name" value="NAD(P)-binding Rossmann-fold domains"/>
    <property type="match status" value="1"/>
</dbReference>
<organism evidence="5 6">
    <name type="scientific">Planotetraspora kaengkrachanensis</name>
    <dbReference type="NCBI Taxonomy" id="575193"/>
    <lineage>
        <taxon>Bacteria</taxon>
        <taxon>Bacillati</taxon>
        <taxon>Actinomycetota</taxon>
        <taxon>Actinomycetes</taxon>
        <taxon>Streptosporangiales</taxon>
        <taxon>Streptosporangiaceae</taxon>
        <taxon>Planotetraspora</taxon>
    </lineage>
</organism>
<evidence type="ECO:0000313" key="5">
    <source>
        <dbReference type="EMBL" id="GIG78893.1"/>
    </source>
</evidence>
<evidence type="ECO:0000256" key="3">
    <source>
        <dbReference type="ARBA" id="ARBA00071493"/>
    </source>
</evidence>
<dbReference type="Pfam" id="PF00106">
    <property type="entry name" value="adh_short"/>
    <property type="match status" value="1"/>
</dbReference>
<keyword evidence="2" id="KW-0560">Oxidoreductase</keyword>
<keyword evidence="6" id="KW-1185">Reference proteome</keyword>
<evidence type="ECO:0000256" key="2">
    <source>
        <dbReference type="ARBA" id="ARBA00023002"/>
    </source>
</evidence>